<evidence type="ECO:0000256" key="9">
    <source>
        <dbReference type="ARBA" id="ARBA00037934"/>
    </source>
</evidence>
<evidence type="ECO:0000256" key="5">
    <source>
        <dbReference type="ARBA" id="ARBA00022892"/>
    </source>
</evidence>
<keyword evidence="2" id="KW-0813">Transport</keyword>
<gene>
    <name evidence="12" type="ORF">BDK51DRAFT_30205</name>
</gene>
<keyword evidence="4" id="KW-0256">Endoplasmic reticulum</keyword>
<dbReference type="EMBL" id="KZ995347">
    <property type="protein sequence ID" value="RKO90856.1"/>
    <property type="molecule type" value="Genomic_DNA"/>
</dbReference>
<keyword evidence="3 10" id="KW-0812">Transmembrane</keyword>
<keyword evidence="5" id="KW-0931">ER-Golgi transport</keyword>
<evidence type="ECO:0000256" key="6">
    <source>
        <dbReference type="ARBA" id="ARBA00022989"/>
    </source>
</evidence>
<evidence type="ECO:0000256" key="3">
    <source>
        <dbReference type="ARBA" id="ARBA00022692"/>
    </source>
</evidence>
<dbReference type="GO" id="GO:0005484">
    <property type="term" value="F:SNAP receptor activity"/>
    <property type="evidence" value="ECO:0007669"/>
    <property type="project" value="InterPro"/>
</dbReference>
<dbReference type="GO" id="GO:0031201">
    <property type="term" value="C:SNARE complex"/>
    <property type="evidence" value="ECO:0007669"/>
    <property type="project" value="TreeGrafter"/>
</dbReference>
<keyword evidence="8 10" id="KW-0472">Membrane</keyword>
<dbReference type="PANTHER" id="PTHR12825:SF0">
    <property type="entry name" value="VESICLE TRANSPORT PROTEIN SEC20"/>
    <property type="match status" value="1"/>
</dbReference>
<name>A0A4P9WJN3_9FUNG</name>
<dbReference type="InterPro" id="IPR005606">
    <property type="entry name" value="Sec20"/>
</dbReference>
<accession>A0A4P9WJN3</accession>
<dbReference type="GO" id="GO:0006890">
    <property type="term" value="P:retrograde vesicle-mediated transport, Golgi to endoplasmic reticulum"/>
    <property type="evidence" value="ECO:0007669"/>
    <property type="project" value="InterPro"/>
</dbReference>
<evidence type="ECO:0000256" key="1">
    <source>
        <dbReference type="ARBA" id="ARBA00004163"/>
    </source>
</evidence>
<dbReference type="AlphaFoldDB" id="A0A4P9WJN3"/>
<organism evidence="12 13">
    <name type="scientific">Blyttiomyces helicus</name>
    <dbReference type="NCBI Taxonomy" id="388810"/>
    <lineage>
        <taxon>Eukaryota</taxon>
        <taxon>Fungi</taxon>
        <taxon>Fungi incertae sedis</taxon>
        <taxon>Chytridiomycota</taxon>
        <taxon>Chytridiomycota incertae sedis</taxon>
        <taxon>Chytridiomycetes</taxon>
        <taxon>Chytridiomycetes incertae sedis</taxon>
        <taxon>Blyttiomyces</taxon>
    </lineage>
</organism>
<comment type="subcellular location">
    <subcellularLocation>
        <location evidence="1">Endoplasmic reticulum membrane</location>
        <topology evidence="1">Single-pass type IV membrane protein</topology>
    </subcellularLocation>
</comment>
<dbReference type="Proteomes" id="UP000269721">
    <property type="component" value="Unassembled WGS sequence"/>
</dbReference>
<dbReference type="InterPro" id="IPR056173">
    <property type="entry name" value="Sec20_C"/>
</dbReference>
<keyword evidence="6 10" id="KW-1133">Transmembrane helix</keyword>
<reference evidence="13" key="1">
    <citation type="journal article" date="2018" name="Nat. Microbiol.">
        <title>Leveraging single-cell genomics to expand the fungal tree of life.</title>
        <authorList>
            <person name="Ahrendt S.R."/>
            <person name="Quandt C.A."/>
            <person name="Ciobanu D."/>
            <person name="Clum A."/>
            <person name="Salamov A."/>
            <person name="Andreopoulos B."/>
            <person name="Cheng J.F."/>
            <person name="Woyke T."/>
            <person name="Pelin A."/>
            <person name="Henrissat B."/>
            <person name="Reynolds N.K."/>
            <person name="Benny G.L."/>
            <person name="Smith M.E."/>
            <person name="James T.Y."/>
            <person name="Grigoriev I.V."/>
        </authorList>
    </citation>
    <scope>NUCLEOTIDE SEQUENCE [LARGE SCALE GENOMIC DNA]</scope>
</reference>
<evidence type="ECO:0000256" key="2">
    <source>
        <dbReference type="ARBA" id="ARBA00022448"/>
    </source>
</evidence>
<evidence type="ECO:0000259" key="11">
    <source>
        <dbReference type="Pfam" id="PF03908"/>
    </source>
</evidence>
<evidence type="ECO:0000256" key="7">
    <source>
        <dbReference type="ARBA" id="ARBA00023054"/>
    </source>
</evidence>
<keyword evidence="7" id="KW-0175">Coiled coil</keyword>
<sequence length="257" mass="29016">MAPQPSQALPPLPQPIQRKLDSLLRRELQLEAVIADLRDCSGPASEVARLNAEVKEGLKTVIKGIEDLNDVAEEQDREADAEAIRARLDKHESQLQSSLRRANLSAKQNMDKAVLAEREELLSGGADRRAARMRKLHANEAVSQVSNELTSSLRDAVQMMNVEVERSAQAAKTLADSTRVLEQTGGEYRTFESVLKTSKQLVTKLQQRDWTDRLLLLFGLFVFLMSVFSVLKRRLWIWIPGWKWVSGGCEDEGWFCF</sequence>
<keyword evidence="13" id="KW-1185">Reference proteome</keyword>
<evidence type="ECO:0000256" key="4">
    <source>
        <dbReference type="ARBA" id="ARBA00022824"/>
    </source>
</evidence>
<evidence type="ECO:0000313" key="12">
    <source>
        <dbReference type="EMBL" id="RKO90856.1"/>
    </source>
</evidence>
<evidence type="ECO:0000256" key="10">
    <source>
        <dbReference type="SAM" id="Phobius"/>
    </source>
</evidence>
<evidence type="ECO:0000256" key="8">
    <source>
        <dbReference type="ARBA" id="ARBA00023136"/>
    </source>
</evidence>
<dbReference type="OrthoDB" id="46868at2759"/>
<proteinExistence type="inferred from homology"/>
<feature type="domain" description="Sec20 C-terminal" evidence="11">
    <location>
        <begin position="146"/>
        <end position="235"/>
    </location>
</feature>
<dbReference type="PANTHER" id="PTHR12825">
    <property type="entry name" value="BNIP1-RELATED"/>
    <property type="match status" value="1"/>
</dbReference>
<dbReference type="Pfam" id="PF03908">
    <property type="entry name" value="Sec20"/>
    <property type="match status" value="1"/>
</dbReference>
<comment type="similarity">
    <text evidence="9">Belongs to the SEC20 family.</text>
</comment>
<feature type="transmembrane region" description="Helical" evidence="10">
    <location>
        <begin position="214"/>
        <end position="231"/>
    </location>
</feature>
<evidence type="ECO:0000313" key="13">
    <source>
        <dbReference type="Proteomes" id="UP000269721"/>
    </source>
</evidence>
<dbReference type="GO" id="GO:0005789">
    <property type="term" value="C:endoplasmic reticulum membrane"/>
    <property type="evidence" value="ECO:0007669"/>
    <property type="project" value="UniProtKB-SubCell"/>
</dbReference>
<protein>
    <submittedName>
        <fullName evidence="12">Sec20-domain-containing protein</fullName>
    </submittedName>
</protein>